<dbReference type="Proteomes" id="UP000199601">
    <property type="component" value="Unassembled WGS sequence"/>
</dbReference>
<dbReference type="InterPro" id="IPR058714">
    <property type="entry name" value="LpqS"/>
</dbReference>
<dbReference type="OrthoDB" id="4744862at2"/>
<organism evidence="2 3">
    <name type="scientific">Mycobacterium europaeum</name>
    <dbReference type="NCBI Taxonomy" id="761804"/>
    <lineage>
        <taxon>Bacteria</taxon>
        <taxon>Bacillati</taxon>
        <taxon>Actinomycetota</taxon>
        <taxon>Actinomycetes</taxon>
        <taxon>Mycobacteriales</taxon>
        <taxon>Mycobacteriaceae</taxon>
        <taxon>Mycobacterium</taxon>
        <taxon>Mycobacterium simiae complex</taxon>
    </lineage>
</organism>
<dbReference type="Pfam" id="PF26327">
    <property type="entry name" value="LpqS"/>
    <property type="match status" value="1"/>
</dbReference>
<reference evidence="3" key="1">
    <citation type="submission" date="2015-03" db="EMBL/GenBank/DDBJ databases">
        <authorList>
            <person name="Urmite Genomes"/>
        </authorList>
    </citation>
    <scope>NUCLEOTIDE SEQUENCE [LARGE SCALE GENOMIC DNA]</scope>
    <source>
        <strain evidence="3">CSUR P1344</strain>
    </source>
</reference>
<gene>
    <name evidence="2" type="ORF">BN000_02626</name>
</gene>
<evidence type="ECO:0008006" key="4">
    <source>
        <dbReference type="Google" id="ProtNLM"/>
    </source>
</evidence>
<proteinExistence type="predicted"/>
<dbReference type="RefSeq" id="WP_141659194.1">
    <property type="nucleotide sequence ID" value="NZ_CTEC01000001.1"/>
</dbReference>
<evidence type="ECO:0000256" key="1">
    <source>
        <dbReference type="SAM" id="Phobius"/>
    </source>
</evidence>
<sequence precursor="true">MRTQTSRTNQWLRYTTAVVALFWALGVAAGCHLPAASATATGTRSLPAAAAGPRAPTLAHPAPMGGSCSPLDQTCKHVAQACSTIHLVALALVVSALVLAGSLASPVVPAPRGPPRPDGSVFHRSGRNILTRFCIARI</sequence>
<dbReference type="AlphaFoldDB" id="A0A0U1DC38"/>
<name>A0A0U1DC38_9MYCO</name>
<evidence type="ECO:0000313" key="3">
    <source>
        <dbReference type="Proteomes" id="UP000199601"/>
    </source>
</evidence>
<protein>
    <recommendedName>
        <fullName evidence="4">Lipoprotein LpqS</fullName>
    </recommendedName>
</protein>
<evidence type="ECO:0000313" key="2">
    <source>
        <dbReference type="EMBL" id="CQD12427.1"/>
    </source>
</evidence>
<feature type="transmembrane region" description="Helical" evidence="1">
    <location>
        <begin position="87"/>
        <end position="108"/>
    </location>
</feature>
<dbReference type="EMBL" id="CTEC01000001">
    <property type="protein sequence ID" value="CQD12427.1"/>
    <property type="molecule type" value="Genomic_DNA"/>
</dbReference>
<accession>A0A0U1DC38</accession>
<keyword evidence="1" id="KW-0472">Membrane</keyword>
<keyword evidence="1" id="KW-0812">Transmembrane</keyword>
<keyword evidence="1" id="KW-1133">Transmembrane helix</keyword>
<dbReference type="PROSITE" id="PS51257">
    <property type="entry name" value="PROKAR_LIPOPROTEIN"/>
    <property type="match status" value="1"/>
</dbReference>
<keyword evidence="3" id="KW-1185">Reference proteome</keyword>